<dbReference type="Proteomes" id="UP000035651">
    <property type="component" value="Chromosome"/>
</dbReference>
<dbReference type="KEGG" id="pfg:AB870_03615"/>
<gene>
    <name evidence="1" type="ORF">AB870_03615</name>
</gene>
<reference evidence="1" key="1">
    <citation type="submission" date="2016-06" db="EMBL/GenBank/DDBJ databases">
        <title>Complete Genome Sequence of Pandoraea faecigallinarum DSM-23572.</title>
        <authorList>
            <person name="Yong D."/>
            <person name="Ee R."/>
            <person name="Lim Y.-L."/>
            <person name="Yin W.-F."/>
            <person name="Chan K.-G."/>
        </authorList>
    </citation>
    <scope>NUCLEOTIDE SEQUENCE</scope>
    <source>
        <strain evidence="1">DSM 23572</strain>
    </source>
</reference>
<name>A0A0H3WS67_9BURK</name>
<dbReference type="STRING" id="656179.AB870_03615"/>
<organism evidence="1 2">
    <name type="scientific">Pandoraea faecigallinarum</name>
    <dbReference type="NCBI Taxonomy" id="656179"/>
    <lineage>
        <taxon>Bacteria</taxon>
        <taxon>Pseudomonadati</taxon>
        <taxon>Pseudomonadota</taxon>
        <taxon>Betaproteobacteria</taxon>
        <taxon>Burkholderiales</taxon>
        <taxon>Burkholderiaceae</taxon>
        <taxon>Pandoraea</taxon>
    </lineage>
</organism>
<proteinExistence type="predicted"/>
<protein>
    <submittedName>
        <fullName evidence="1">Uncharacterized protein</fullName>
    </submittedName>
</protein>
<evidence type="ECO:0000313" key="1">
    <source>
        <dbReference type="EMBL" id="AKM29418.1"/>
    </source>
</evidence>
<evidence type="ECO:0000313" key="2">
    <source>
        <dbReference type="Proteomes" id="UP000035651"/>
    </source>
</evidence>
<dbReference type="PATRIC" id="fig|656179.3.peg.790"/>
<dbReference type="AlphaFoldDB" id="A0A0H3WS67"/>
<dbReference type="RefSeq" id="WP_047905358.1">
    <property type="nucleotide sequence ID" value="NZ_CP011807.3"/>
</dbReference>
<keyword evidence="2" id="KW-1185">Reference proteome</keyword>
<sequence>MDKNIAALLREGIRTVSVRFQGAPLEKTYIYVTDLVLLAGDRAVVQVAENYKVVEVVEQHSDLRIEPNSEHRYQWIVSKVDLKQYQTNLETNQRIERTVADAYQANLRRGYQEQVLAGLLPEAQAELLALTQPRTIVEVA</sequence>
<dbReference type="EMBL" id="CP011807">
    <property type="protein sequence ID" value="AKM29418.1"/>
    <property type="molecule type" value="Genomic_DNA"/>
</dbReference>
<accession>A0A0H3WS67</accession>